<name>A0A1M5M3K1_SALEC</name>
<dbReference type="OrthoDB" id="9788959at2"/>
<evidence type="ECO:0000313" key="3">
    <source>
        <dbReference type="Proteomes" id="UP000183945"/>
    </source>
</evidence>
<gene>
    <name evidence="2" type="ORF">SAMN05444483_1243</name>
</gene>
<dbReference type="EMBL" id="FQVT01000024">
    <property type="protein sequence ID" value="SHG71293.1"/>
    <property type="molecule type" value="Genomic_DNA"/>
</dbReference>
<dbReference type="Pfam" id="PF00582">
    <property type="entry name" value="Usp"/>
    <property type="match status" value="1"/>
</dbReference>
<proteinExistence type="predicted"/>
<organism evidence="2 3">
    <name type="scientific">Salegentibacter echinorum</name>
    <dbReference type="NCBI Taxonomy" id="1073325"/>
    <lineage>
        <taxon>Bacteria</taxon>
        <taxon>Pseudomonadati</taxon>
        <taxon>Bacteroidota</taxon>
        <taxon>Flavobacteriia</taxon>
        <taxon>Flavobacteriales</taxon>
        <taxon>Flavobacteriaceae</taxon>
        <taxon>Salegentibacter</taxon>
    </lineage>
</organism>
<dbReference type="Proteomes" id="UP000183945">
    <property type="component" value="Unassembled WGS sequence"/>
</dbReference>
<dbReference type="STRING" id="1073325.SAMN05444483_1243"/>
<reference evidence="3" key="1">
    <citation type="submission" date="2016-11" db="EMBL/GenBank/DDBJ databases">
        <authorList>
            <person name="Varghese N."/>
            <person name="Submissions S."/>
        </authorList>
    </citation>
    <scope>NUCLEOTIDE SEQUENCE [LARGE SCALE GENOMIC DNA]</scope>
    <source>
        <strain evidence="3">DSM 24579</strain>
    </source>
</reference>
<evidence type="ECO:0000313" key="2">
    <source>
        <dbReference type="EMBL" id="SHG71293.1"/>
    </source>
</evidence>
<evidence type="ECO:0000259" key="1">
    <source>
        <dbReference type="Pfam" id="PF00582"/>
    </source>
</evidence>
<dbReference type="AlphaFoldDB" id="A0A1M5M3K1"/>
<dbReference type="Gene3D" id="3.40.50.12370">
    <property type="match status" value="1"/>
</dbReference>
<protein>
    <submittedName>
        <fullName evidence="2">Universal stress protein family protein</fullName>
    </submittedName>
</protein>
<feature type="domain" description="UspA" evidence="1">
    <location>
        <begin position="3"/>
        <end position="115"/>
    </location>
</feature>
<dbReference type="CDD" id="cd00293">
    <property type="entry name" value="USP-like"/>
    <property type="match status" value="1"/>
</dbReference>
<dbReference type="SUPFAM" id="SSF52402">
    <property type="entry name" value="Adenine nucleotide alpha hydrolases-like"/>
    <property type="match status" value="1"/>
</dbReference>
<dbReference type="InterPro" id="IPR006016">
    <property type="entry name" value="UspA"/>
</dbReference>
<sequence>MEKKVLVPTNFSKHAWNALVYGLNLYRDIPCTFFILNTYEASNRLSFPKTKKGESEDAKLESEKGLQKILQGLNFRKENLQHKFEVISSKKDLTKAIQETVDQHNIDLVLMAAHGAKVSINTAFENEISEVTDVIQNCSFLILPENLTNAPTEKPEIVFPTNYKFAIKNKEVTPLRELAVSLNAAIRVLYIEDSRKSLSETQEKNKESLKAYFPGIALSFHQLSQTTLTTGIHLFIESRESSFLALFKRKKGFFSKLFSQQFTEEIDFNPTVPVLILKEME</sequence>
<dbReference type="RefSeq" id="WP_072881849.1">
    <property type="nucleotide sequence ID" value="NZ_FQVT01000024.1"/>
</dbReference>
<accession>A0A1M5M3K1</accession>
<keyword evidence="3" id="KW-1185">Reference proteome</keyword>